<evidence type="ECO:0000256" key="7">
    <source>
        <dbReference type="ARBA" id="ARBA00023146"/>
    </source>
</evidence>
<dbReference type="AlphaFoldDB" id="E4XSD6"/>
<feature type="binding site" evidence="9">
    <location>
        <position position="177"/>
    </location>
    <ligand>
        <name>L-histidine</name>
        <dbReference type="ChEBI" id="CHEBI:57595"/>
    </ligand>
</feature>
<evidence type="ECO:0000313" key="12">
    <source>
        <dbReference type="EMBL" id="CBY19939.1"/>
    </source>
</evidence>
<feature type="binding site" evidence="9">
    <location>
        <position position="181"/>
    </location>
    <ligand>
        <name>L-histidine</name>
        <dbReference type="ChEBI" id="CHEBI:57595"/>
    </ligand>
</feature>
<comment type="similarity">
    <text evidence="1">Belongs to the class-II aminoacyl-tRNA synthetase family.</text>
</comment>
<reference evidence="12" key="1">
    <citation type="journal article" date="2010" name="Science">
        <title>Plasticity of animal genome architecture unmasked by rapid evolution of a pelagic tunicate.</title>
        <authorList>
            <person name="Denoeud F."/>
            <person name="Henriet S."/>
            <person name="Mungpakdee S."/>
            <person name="Aury J.M."/>
            <person name="Da Silva C."/>
            <person name="Brinkmann H."/>
            <person name="Mikhaleva J."/>
            <person name="Olsen L.C."/>
            <person name="Jubin C."/>
            <person name="Canestro C."/>
            <person name="Bouquet J.M."/>
            <person name="Danks G."/>
            <person name="Poulain J."/>
            <person name="Campsteijn C."/>
            <person name="Adamski M."/>
            <person name="Cross I."/>
            <person name="Yadetie F."/>
            <person name="Muffato M."/>
            <person name="Louis A."/>
            <person name="Butcher S."/>
            <person name="Tsagkogeorga G."/>
            <person name="Konrad A."/>
            <person name="Singh S."/>
            <person name="Jensen M.F."/>
            <person name="Cong E.H."/>
            <person name="Eikeseth-Otteraa H."/>
            <person name="Noel B."/>
            <person name="Anthouard V."/>
            <person name="Porcel B.M."/>
            <person name="Kachouri-Lafond R."/>
            <person name="Nishino A."/>
            <person name="Ugolini M."/>
            <person name="Chourrout P."/>
            <person name="Nishida H."/>
            <person name="Aasland R."/>
            <person name="Huzurbazar S."/>
            <person name="Westhof E."/>
            <person name="Delsuc F."/>
            <person name="Lehrach H."/>
            <person name="Reinhardt R."/>
            <person name="Weissenbach J."/>
            <person name="Roy S.W."/>
            <person name="Artiguenave F."/>
            <person name="Postlethwait J.H."/>
            <person name="Manak J.R."/>
            <person name="Thompson E.M."/>
            <person name="Jaillon O."/>
            <person name="Du Pasquier L."/>
            <person name="Boudinot P."/>
            <person name="Liberles D.A."/>
            <person name="Volff J.N."/>
            <person name="Philippe H."/>
            <person name="Lenhard B."/>
            <person name="Roest Crollius H."/>
            <person name="Wincker P."/>
            <person name="Chourrout D."/>
        </authorList>
    </citation>
    <scope>NUCLEOTIDE SEQUENCE [LARGE SCALE GENOMIC DNA]</scope>
</reference>
<dbReference type="GO" id="GO:0004821">
    <property type="term" value="F:histidine-tRNA ligase activity"/>
    <property type="evidence" value="ECO:0007669"/>
    <property type="project" value="UniProtKB-EC"/>
</dbReference>
<feature type="binding site" evidence="9">
    <location>
        <position position="331"/>
    </location>
    <ligand>
        <name>L-histidine</name>
        <dbReference type="ChEBI" id="CHEBI:57595"/>
    </ligand>
</feature>
<keyword evidence="3" id="KW-0436">Ligase</keyword>
<dbReference type="InterPro" id="IPR015807">
    <property type="entry name" value="His-tRNA-ligase"/>
</dbReference>
<dbReference type="PROSITE" id="PS50862">
    <property type="entry name" value="AA_TRNA_LIGASE_II"/>
    <property type="match status" value="1"/>
</dbReference>
<gene>
    <name evidence="12" type="ORF">GSOID_T00002089001</name>
</gene>
<keyword evidence="5" id="KW-0067">ATP-binding</keyword>
<dbReference type="Pfam" id="PF03129">
    <property type="entry name" value="HGTP_anticodon"/>
    <property type="match status" value="1"/>
</dbReference>
<proteinExistence type="inferred from homology"/>
<evidence type="ECO:0000256" key="10">
    <source>
        <dbReference type="SAM" id="MobiDB-lite"/>
    </source>
</evidence>
<dbReference type="GO" id="GO:0005739">
    <property type="term" value="C:mitochondrion"/>
    <property type="evidence" value="ECO:0007669"/>
    <property type="project" value="TreeGrafter"/>
</dbReference>
<keyword evidence="13" id="KW-1185">Reference proteome</keyword>
<dbReference type="InterPro" id="IPR036621">
    <property type="entry name" value="Anticodon-bd_dom_sf"/>
</dbReference>
<evidence type="ECO:0000256" key="8">
    <source>
        <dbReference type="ARBA" id="ARBA00047639"/>
    </source>
</evidence>
<evidence type="ECO:0000256" key="6">
    <source>
        <dbReference type="ARBA" id="ARBA00022917"/>
    </source>
</evidence>
<evidence type="ECO:0000256" key="3">
    <source>
        <dbReference type="ARBA" id="ARBA00022598"/>
    </source>
</evidence>
<dbReference type="CDD" id="cd00773">
    <property type="entry name" value="HisRS-like_core"/>
    <property type="match status" value="1"/>
</dbReference>
<dbReference type="PIRSF" id="PIRSF001549">
    <property type="entry name" value="His-tRNA_synth"/>
    <property type="match status" value="1"/>
</dbReference>
<dbReference type="GO" id="GO:0005829">
    <property type="term" value="C:cytosol"/>
    <property type="evidence" value="ECO:0007669"/>
    <property type="project" value="TreeGrafter"/>
</dbReference>
<keyword evidence="4" id="KW-0547">Nucleotide-binding</keyword>
<dbReference type="InterPro" id="IPR045864">
    <property type="entry name" value="aa-tRNA-synth_II/BPL/LPL"/>
</dbReference>
<dbReference type="InParanoid" id="E4XSD6"/>
<dbReference type="EMBL" id="FN653133">
    <property type="protein sequence ID" value="CBY19939.1"/>
    <property type="molecule type" value="Genomic_DNA"/>
</dbReference>
<dbReference type="InterPro" id="IPR004516">
    <property type="entry name" value="HisRS/HisZ"/>
</dbReference>
<dbReference type="InterPro" id="IPR006195">
    <property type="entry name" value="aa-tRNA-synth_II"/>
</dbReference>
<keyword evidence="7" id="KW-0030">Aminoacyl-tRNA synthetase</keyword>
<feature type="binding site" evidence="9">
    <location>
        <position position="161"/>
    </location>
    <ligand>
        <name>L-histidine</name>
        <dbReference type="ChEBI" id="CHEBI:57595"/>
    </ligand>
</feature>
<dbReference type="InterPro" id="IPR041715">
    <property type="entry name" value="HisRS-like_core"/>
</dbReference>
<dbReference type="NCBIfam" id="TIGR00442">
    <property type="entry name" value="hisS"/>
    <property type="match status" value="1"/>
</dbReference>
<dbReference type="FunFam" id="3.40.50.800:FF:000008">
    <property type="entry name" value="histidine--tRNA ligase, cytoplasmic isoform X1"/>
    <property type="match status" value="1"/>
</dbReference>
<dbReference type="FunCoup" id="E4XSD6">
    <property type="interactions" value="815"/>
</dbReference>
<evidence type="ECO:0000256" key="9">
    <source>
        <dbReference type="PIRSR" id="PIRSR001549-1"/>
    </source>
</evidence>
<dbReference type="SUPFAM" id="SSF55681">
    <property type="entry name" value="Class II aaRS and biotin synthetases"/>
    <property type="match status" value="1"/>
</dbReference>
<dbReference type="FunFam" id="3.30.930.10:FF:000061">
    <property type="entry name" value="Histidine--tRNA ligase, cytoplasmic"/>
    <property type="match status" value="1"/>
</dbReference>
<keyword evidence="6" id="KW-0648">Protein biosynthesis</keyword>
<feature type="region of interest" description="Disordered" evidence="10">
    <location>
        <begin position="35"/>
        <end position="55"/>
    </location>
</feature>
<evidence type="ECO:0000256" key="1">
    <source>
        <dbReference type="ARBA" id="ARBA00008226"/>
    </source>
</evidence>
<evidence type="ECO:0000256" key="5">
    <source>
        <dbReference type="ARBA" id="ARBA00022840"/>
    </source>
</evidence>
<feature type="domain" description="Aminoacyl-transfer RNA synthetases class-II family profile" evidence="11">
    <location>
        <begin position="63"/>
        <end position="404"/>
    </location>
</feature>
<dbReference type="InterPro" id="IPR004154">
    <property type="entry name" value="Anticodon-bd"/>
</dbReference>
<evidence type="ECO:0000256" key="4">
    <source>
        <dbReference type="ARBA" id="ARBA00022741"/>
    </source>
</evidence>
<dbReference type="GO" id="GO:0003723">
    <property type="term" value="F:RNA binding"/>
    <property type="evidence" value="ECO:0007669"/>
    <property type="project" value="TreeGrafter"/>
</dbReference>
<dbReference type="OrthoDB" id="1906957at2759"/>
<comment type="catalytic activity">
    <reaction evidence="8">
        <text>tRNA(His) + L-histidine + ATP = L-histidyl-tRNA(His) + AMP + diphosphate + H(+)</text>
        <dbReference type="Rhea" id="RHEA:17313"/>
        <dbReference type="Rhea" id="RHEA-COMP:9665"/>
        <dbReference type="Rhea" id="RHEA-COMP:9689"/>
        <dbReference type="ChEBI" id="CHEBI:15378"/>
        <dbReference type="ChEBI" id="CHEBI:30616"/>
        <dbReference type="ChEBI" id="CHEBI:33019"/>
        <dbReference type="ChEBI" id="CHEBI:57595"/>
        <dbReference type="ChEBI" id="CHEBI:78442"/>
        <dbReference type="ChEBI" id="CHEBI:78527"/>
        <dbReference type="ChEBI" id="CHEBI:456215"/>
        <dbReference type="EC" id="6.1.1.21"/>
    </reaction>
</comment>
<dbReference type="Gene3D" id="3.40.50.800">
    <property type="entry name" value="Anticodon-binding domain"/>
    <property type="match status" value="1"/>
</dbReference>
<evidence type="ECO:0000259" key="11">
    <source>
        <dbReference type="PROSITE" id="PS50862"/>
    </source>
</evidence>
<dbReference type="GO" id="GO:0006427">
    <property type="term" value="P:histidyl-tRNA aminoacylation"/>
    <property type="evidence" value="ECO:0007669"/>
    <property type="project" value="InterPro"/>
</dbReference>
<dbReference type="Proteomes" id="UP000001307">
    <property type="component" value="Unassembled WGS sequence"/>
</dbReference>
<evidence type="ECO:0000313" key="13">
    <source>
        <dbReference type="Proteomes" id="UP000001307"/>
    </source>
</evidence>
<name>E4XSD6_OIKDI</name>
<dbReference type="EC" id="6.1.1.21" evidence="2"/>
<organism evidence="12">
    <name type="scientific">Oikopleura dioica</name>
    <name type="common">Tunicate</name>
    <dbReference type="NCBI Taxonomy" id="34765"/>
    <lineage>
        <taxon>Eukaryota</taxon>
        <taxon>Metazoa</taxon>
        <taxon>Chordata</taxon>
        <taxon>Tunicata</taxon>
        <taxon>Appendicularia</taxon>
        <taxon>Copelata</taxon>
        <taxon>Oikopleuridae</taxon>
        <taxon>Oikopleura</taxon>
    </lineage>
</organism>
<feature type="binding site" evidence="9">
    <location>
        <begin position="335"/>
        <end position="336"/>
    </location>
    <ligand>
        <name>L-histidine</name>
        <dbReference type="ChEBI" id="CHEBI:57595"/>
    </ligand>
</feature>
<dbReference type="SUPFAM" id="SSF52954">
    <property type="entry name" value="Class II aaRS ABD-related"/>
    <property type="match status" value="1"/>
</dbReference>
<sequence length="513" mass="57082">MSAADQERIMQLVKRILPDGQGINKDELEYLTEKLKNITPSPSEGEKPKKAKKSKLVLKNAKGTIDQGPAEMAIREELFDKIKAVFKTHGAETIDTPVFELTDILTNKYGEDSKLIYNVAKPEGSDESLSLRYDLTVPFARFVAQNKIQSIKRYHIAKVYRRDQPYMTKGRYREFYQCDFDIAGSNYAPMFPDAECVKIATEIIDSLDIANSRIKLNDRRILDGIFSACGCPDNLFRAACAEVDKLDKLPWTAPENEVSVRCGLSEECADKIGRFVQKSGAQELVKELLADPVLSANKSATEGLKEMSVFLEYLEAWNIMDKVSFDLSLARGLDYYTGVIYEIVMTPSEQDIKNAEAGTTVGVGSVAAGGRYDGLVGSLVGGKGKSNVPCVGISFGVERLYTLLKRKKEASSIRTTATQVFVMSGQKNMLKHRAAILNDLWEAGIPAETSYKPNPKLLNDLQSCESRNIPWGIVFGEREIEEGIVLLRSIISRDEEKVTRSDLVKVLKEKLAV</sequence>
<dbReference type="PANTHER" id="PTHR11476:SF7">
    <property type="entry name" value="HISTIDINE--TRNA LIGASE"/>
    <property type="match status" value="1"/>
</dbReference>
<dbReference type="Gene3D" id="3.30.930.10">
    <property type="entry name" value="Bira Bifunctional Protein, Domain 2"/>
    <property type="match status" value="1"/>
</dbReference>
<dbReference type="GO" id="GO:0032543">
    <property type="term" value="P:mitochondrial translation"/>
    <property type="evidence" value="ECO:0007669"/>
    <property type="project" value="TreeGrafter"/>
</dbReference>
<accession>E4XSD6</accession>
<feature type="binding site" evidence="9">
    <location>
        <begin position="134"/>
        <end position="136"/>
    </location>
    <ligand>
        <name>L-histidine</name>
        <dbReference type="ChEBI" id="CHEBI:57595"/>
    </ligand>
</feature>
<protein>
    <recommendedName>
        <fullName evidence="2">histidine--tRNA ligase</fullName>
        <ecNumber evidence="2">6.1.1.21</ecNumber>
    </recommendedName>
</protein>
<evidence type="ECO:0000256" key="2">
    <source>
        <dbReference type="ARBA" id="ARBA00012815"/>
    </source>
</evidence>
<dbReference type="Pfam" id="PF13393">
    <property type="entry name" value="tRNA-synt_His"/>
    <property type="match status" value="1"/>
</dbReference>
<dbReference type="PANTHER" id="PTHR11476">
    <property type="entry name" value="HISTIDYL-TRNA SYNTHETASE"/>
    <property type="match status" value="1"/>
</dbReference>
<dbReference type="GO" id="GO:0005524">
    <property type="term" value="F:ATP binding"/>
    <property type="evidence" value="ECO:0007669"/>
    <property type="project" value="UniProtKB-KW"/>
</dbReference>